<feature type="compositionally biased region" description="Low complexity" evidence="1">
    <location>
        <begin position="17"/>
        <end position="28"/>
    </location>
</feature>
<feature type="compositionally biased region" description="Polar residues" evidence="1">
    <location>
        <begin position="1"/>
        <end position="11"/>
    </location>
</feature>
<feature type="compositionally biased region" description="Basic and acidic residues" evidence="1">
    <location>
        <begin position="57"/>
        <end position="71"/>
    </location>
</feature>
<comment type="caution">
    <text evidence="2">The sequence shown here is derived from an EMBL/GenBank/DDBJ whole genome shotgun (WGS) entry which is preliminary data.</text>
</comment>
<evidence type="ECO:0000313" key="2">
    <source>
        <dbReference type="EMBL" id="KAJ4829011.1"/>
    </source>
</evidence>
<evidence type="ECO:0000256" key="1">
    <source>
        <dbReference type="SAM" id="MobiDB-lite"/>
    </source>
</evidence>
<keyword evidence="3" id="KW-1185">Reference proteome</keyword>
<sequence>MLISIKASTSEPHPKSSHLNLYNNNNHSTPPPQWLSTHDGHLSSVAADPGLRTHKPLRSEEKKRAAEKTDKDKTIPNWNTITRTTPSSIIRTTHSSTRAGARAAAAAATEWDLWCLLVVTNGFAGANERLSGGGGFSGGLCLLQEILIEALAKLCTWRRRDATSRRRRRDSVCVGLKEKEMRP</sequence>
<accession>A0A9Q0FEU8</accession>
<dbReference type="AlphaFoldDB" id="A0A9Q0FEU8"/>
<reference evidence="2" key="2">
    <citation type="journal article" date="2023" name="Plants (Basel)">
        <title>Annotation of the Turnera subulata (Passifloraceae) Draft Genome Reveals the S-Locus Evolved after the Divergence of Turneroideae from Passifloroideae in a Stepwise Manner.</title>
        <authorList>
            <person name="Henning P.M."/>
            <person name="Roalson E.H."/>
            <person name="Mir W."/>
            <person name="McCubbin A.G."/>
            <person name="Shore J.S."/>
        </authorList>
    </citation>
    <scope>NUCLEOTIDE SEQUENCE</scope>
    <source>
        <strain evidence="2">F60SS</strain>
    </source>
</reference>
<proteinExistence type="predicted"/>
<name>A0A9Q0FEU8_9ROSI</name>
<dbReference type="Proteomes" id="UP001141552">
    <property type="component" value="Unassembled WGS sequence"/>
</dbReference>
<feature type="region of interest" description="Disordered" evidence="1">
    <location>
        <begin position="1"/>
        <end position="71"/>
    </location>
</feature>
<gene>
    <name evidence="2" type="ORF">Tsubulata_030647</name>
</gene>
<protein>
    <submittedName>
        <fullName evidence="2">Uncharacterized protein</fullName>
    </submittedName>
</protein>
<organism evidence="2 3">
    <name type="scientific">Turnera subulata</name>
    <dbReference type="NCBI Taxonomy" id="218843"/>
    <lineage>
        <taxon>Eukaryota</taxon>
        <taxon>Viridiplantae</taxon>
        <taxon>Streptophyta</taxon>
        <taxon>Embryophyta</taxon>
        <taxon>Tracheophyta</taxon>
        <taxon>Spermatophyta</taxon>
        <taxon>Magnoliopsida</taxon>
        <taxon>eudicotyledons</taxon>
        <taxon>Gunneridae</taxon>
        <taxon>Pentapetalae</taxon>
        <taxon>rosids</taxon>
        <taxon>fabids</taxon>
        <taxon>Malpighiales</taxon>
        <taxon>Passifloraceae</taxon>
        <taxon>Turnera</taxon>
    </lineage>
</organism>
<dbReference type="EMBL" id="JAKUCV010006009">
    <property type="protein sequence ID" value="KAJ4829011.1"/>
    <property type="molecule type" value="Genomic_DNA"/>
</dbReference>
<reference evidence="2" key="1">
    <citation type="submission" date="2022-02" db="EMBL/GenBank/DDBJ databases">
        <authorList>
            <person name="Henning P.M."/>
            <person name="McCubbin A.G."/>
            <person name="Shore J.S."/>
        </authorList>
    </citation>
    <scope>NUCLEOTIDE SEQUENCE</scope>
    <source>
        <strain evidence="2">F60SS</strain>
        <tissue evidence="2">Leaves</tissue>
    </source>
</reference>
<evidence type="ECO:0000313" key="3">
    <source>
        <dbReference type="Proteomes" id="UP001141552"/>
    </source>
</evidence>